<feature type="non-terminal residue" evidence="2">
    <location>
        <position position="177"/>
    </location>
</feature>
<feature type="region of interest" description="Disordered" evidence="1">
    <location>
        <begin position="157"/>
        <end position="177"/>
    </location>
</feature>
<evidence type="ECO:0000256" key="1">
    <source>
        <dbReference type="SAM" id="MobiDB-lite"/>
    </source>
</evidence>
<dbReference type="AlphaFoldDB" id="A0A851JAT4"/>
<accession>A0A851JAT4</accession>
<gene>
    <name evidence="2" type="primary">Brwd3</name>
    <name evidence="2" type="ORF">DONATR_R14504</name>
</gene>
<proteinExistence type="predicted"/>
<comment type="caution">
    <text evidence="2">The sequence shown here is derived from an EMBL/GenBank/DDBJ whole genome shotgun (WGS) entry which is preliminary data.</text>
</comment>
<dbReference type="InterPro" id="IPR052060">
    <property type="entry name" value="Bromo_WD_repeat"/>
</dbReference>
<keyword evidence="3" id="KW-1185">Reference proteome</keyword>
<reference evidence="2" key="1">
    <citation type="submission" date="2019-09" db="EMBL/GenBank/DDBJ databases">
        <title>Bird 10,000 Genomes (B10K) Project - Family phase.</title>
        <authorList>
            <person name="Zhang G."/>
        </authorList>
    </citation>
    <scope>NUCLEOTIDE SEQUENCE</scope>
    <source>
        <strain evidence="2">B10K-DU-001-63</strain>
        <tissue evidence="2">Muscle</tissue>
    </source>
</reference>
<dbReference type="EMBL" id="WBMY01007596">
    <property type="protein sequence ID" value="NXB74936.1"/>
    <property type="molecule type" value="Genomic_DNA"/>
</dbReference>
<feature type="non-terminal residue" evidence="2">
    <location>
        <position position="1"/>
    </location>
</feature>
<evidence type="ECO:0000313" key="2">
    <source>
        <dbReference type="EMBL" id="NXB74936.1"/>
    </source>
</evidence>
<dbReference type="GO" id="GO:0007010">
    <property type="term" value="P:cytoskeleton organization"/>
    <property type="evidence" value="ECO:0007669"/>
    <property type="project" value="TreeGrafter"/>
</dbReference>
<dbReference type="GO" id="GO:0008360">
    <property type="term" value="P:regulation of cell shape"/>
    <property type="evidence" value="ECO:0007669"/>
    <property type="project" value="TreeGrafter"/>
</dbReference>
<sequence>QIEGQGHGAVFDCKFSPDGQHFACTDSHGHLLLFGFGCNKYYEKIPDQMFFHTDYRPLIRDANNYVLDEQTQQAPHLMPPPFLVDVDGNPHPTRFQRLVPGRENCKDEQLIPQLGYVANGDGEVVEQVIGQQTNDQDESILDGMIRELQREQDLRLINEGETLPNPPLNRSHSANGG</sequence>
<dbReference type="Proteomes" id="UP000660704">
    <property type="component" value="Unassembled WGS sequence"/>
</dbReference>
<dbReference type="GO" id="GO:0006357">
    <property type="term" value="P:regulation of transcription by RNA polymerase II"/>
    <property type="evidence" value="ECO:0007669"/>
    <property type="project" value="TreeGrafter"/>
</dbReference>
<name>A0A851JAT4_9PASS</name>
<dbReference type="GO" id="GO:0005634">
    <property type="term" value="C:nucleus"/>
    <property type="evidence" value="ECO:0007669"/>
    <property type="project" value="TreeGrafter"/>
</dbReference>
<feature type="compositionally biased region" description="Polar residues" evidence="1">
    <location>
        <begin position="168"/>
        <end position="177"/>
    </location>
</feature>
<organism evidence="2 3">
    <name type="scientific">Donacobius atricapilla</name>
    <dbReference type="NCBI Taxonomy" id="237420"/>
    <lineage>
        <taxon>Eukaryota</taxon>
        <taxon>Metazoa</taxon>
        <taxon>Chordata</taxon>
        <taxon>Craniata</taxon>
        <taxon>Vertebrata</taxon>
        <taxon>Euteleostomi</taxon>
        <taxon>Archelosauria</taxon>
        <taxon>Archosauria</taxon>
        <taxon>Dinosauria</taxon>
        <taxon>Saurischia</taxon>
        <taxon>Theropoda</taxon>
        <taxon>Coelurosauria</taxon>
        <taxon>Aves</taxon>
        <taxon>Neognathae</taxon>
        <taxon>Neoaves</taxon>
        <taxon>Telluraves</taxon>
        <taxon>Australaves</taxon>
        <taxon>Passeriformes</taxon>
        <taxon>Mimidae</taxon>
        <taxon>Donacobius</taxon>
    </lineage>
</organism>
<evidence type="ECO:0000313" key="3">
    <source>
        <dbReference type="Proteomes" id="UP000660704"/>
    </source>
</evidence>
<dbReference type="PANTHER" id="PTHR16266">
    <property type="entry name" value="WD REPEAT DOMAIN 9"/>
    <property type="match status" value="1"/>
</dbReference>
<dbReference type="PANTHER" id="PTHR16266:SF25">
    <property type="entry name" value="BROMODOMAIN AND WD REPEAT-CONTAINING PROTEIN 3"/>
    <property type="match status" value="1"/>
</dbReference>
<protein>
    <submittedName>
        <fullName evidence="2">BRWD3 protein</fullName>
    </submittedName>
</protein>